<evidence type="ECO:0000313" key="1">
    <source>
        <dbReference type="EMBL" id="PZP26461.1"/>
    </source>
</evidence>
<name>A0A2W5D3X8_9PSED</name>
<proteinExistence type="predicted"/>
<sequence length="327" mass="37089">MKQSFYSNFDRDLAKAGSAILREAVRRGLLSQHEAMIHDQQWTQFSVYANESHEVDILELVNKKLVREYGEELYIQAYQGNLPQQNVIALLETVHSVMSFASDRRWKGSAADVGSQLSFPSHARITVPRGLDRTRFEAAMADIQTLHSEQLATLIRLVRYLGMTLLEAFFFDAEDAHKDAEEENIFYVFSKDKREHRIINISDPEQIVILDKAAAVQKLQGSRRPKPAAWRKWKSKNLPAAQELLLSHGLTIDDCRAAYACELYQRSSGHHAPILGGKAPDDEDLEARNDVAYELGYLHIWETDAYVGARTCMRKEPAGTGREAVTQ</sequence>
<protein>
    <submittedName>
        <fullName evidence="1">Integrase</fullName>
    </submittedName>
</protein>
<reference evidence="1 2" key="1">
    <citation type="submission" date="2017-08" db="EMBL/GenBank/DDBJ databases">
        <title>Infants hospitalized years apart are colonized by the same room-sourced microbial strains.</title>
        <authorList>
            <person name="Brooks B."/>
            <person name="Olm M.R."/>
            <person name="Firek B.A."/>
            <person name="Baker R."/>
            <person name="Thomas B.C."/>
            <person name="Morowitz M.J."/>
            <person name="Banfield J.F."/>
        </authorList>
    </citation>
    <scope>NUCLEOTIDE SEQUENCE [LARGE SCALE GENOMIC DNA]</scope>
    <source>
        <strain evidence="1">S2_009_000_R2_77</strain>
    </source>
</reference>
<dbReference type="RefSeq" id="WP_273229129.1">
    <property type="nucleotide sequence ID" value="NZ_QFOH01000002.1"/>
</dbReference>
<evidence type="ECO:0000313" key="2">
    <source>
        <dbReference type="Proteomes" id="UP000249198"/>
    </source>
</evidence>
<comment type="caution">
    <text evidence="1">The sequence shown here is derived from an EMBL/GenBank/DDBJ whole genome shotgun (WGS) entry which is preliminary data.</text>
</comment>
<dbReference type="AlphaFoldDB" id="A0A2W5D3X8"/>
<dbReference type="Proteomes" id="UP000249198">
    <property type="component" value="Unassembled WGS sequence"/>
</dbReference>
<gene>
    <name evidence="1" type="ORF">DI599_02265</name>
</gene>
<dbReference type="EMBL" id="QFOH01000002">
    <property type="protein sequence ID" value="PZP26461.1"/>
    <property type="molecule type" value="Genomic_DNA"/>
</dbReference>
<organism evidence="1 2">
    <name type="scientific">Pseudomonas kuykendallii</name>
    <dbReference type="NCBI Taxonomy" id="1007099"/>
    <lineage>
        <taxon>Bacteria</taxon>
        <taxon>Pseudomonadati</taxon>
        <taxon>Pseudomonadota</taxon>
        <taxon>Gammaproteobacteria</taxon>
        <taxon>Pseudomonadales</taxon>
        <taxon>Pseudomonadaceae</taxon>
        <taxon>Pseudomonas</taxon>
    </lineage>
</organism>
<accession>A0A2W5D3X8</accession>